<dbReference type="EMBL" id="NQYH01000001">
    <property type="protein sequence ID" value="RIY41947.1"/>
    <property type="molecule type" value="Genomic_DNA"/>
</dbReference>
<dbReference type="Proteomes" id="UP000266206">
    <property type="component" value="Unassembled WGS sequence"/>
</dbReference>
<accession>A0A3A1Z0R9</accession>
<comment type="caution">
    <text evidence="1">The sequence shown here is derived from an EMBL/GenBank/DDBJ whole genome shotgun (WGS) entry which is preliminary data.</text>
</comment>
<evidence type="ECO:0000313" key="2">
    <source>
        <dbReference type="Proteomes" id="UP000266206"/>
    </source>
</evidence>
<evidence type="ECO:0000313" key="1">
    <source>
        <dbReference type="EMBL" id="RIY41947.1"/>
    </source>
</evidence>
<gene>
    <name evidence="1" type="ORF">CJP73_00425</name>
</gene>
<proteinExistence type="predicted"/>
<protein>
    <submittedName>
        <fullName evidence="1">Uncharacterized protein</fullName>
    </submittedName>
</protein>
<reference evidence="1 2" key="1">
    <citation type="submission" date="2017-08" db="EMBL/GenBank/DDBJ databases">
        <title>Pusillimonas indicus sp. nov., a member of the family Alcaligenaceae isolated from surface seawater.</title>
        <authorList>
            <person name="Li J."/>
        </authorList>
    </citation>
    <scope>NUCLEOTIDE SEQUENCE [LARGE SCALE GENOMIC DNA]</scope>
    <source>
        <strain evidence="1 2">L52-1-41</strain>
    </source>
</reference>
<organism evidence="1 2">
    <name type="scientific">Neopusillimonas maritima</name>
    <dbReference type="NCBI Taxonomy" id="2026239"/>
    <lineage>
        <taxon>Bacteria</taxon>
        <taxon>Pseudomonadati</taxon>
        <taxon>Pseudomonadota</taxon>
        <taxon>Betaproteobacteria</taxon>
        <taxon>Burkholderiales</taxon>
        <taxon>Alcaligenaceae</taxon>
        <taxon>Neopusillimonas</taxon>
    </lineage>
</organism>
<sequence length="486" mass="51478">MAKVLQNFLIGVGLDTEDYDDGAKRVEGSLGRMRTLVGFTGTAFVGAMAAAGSSAIAAGRRVDNFNLSVEKLNTSPAFIRDYGHAVSAMGGNFDEAAAAINSAEAALAQFRTKGTFGPFEDAAFAGVDTRPLTEAETGADFLRELAAVVPDLNKDQQRLIQDAWNLSDAVMRSLRGGLAEFDASIARAGELAGEFGRATDAARDYGRAISELNTRFENIGDTLAANILPSFTGVVDSLGGFIDRNRDLIDRTTKEKPEASALVGTSAAAIGVGAAASTIGLRGIGGLAMRGGVAGMAIGSGLIAADMRPDDIESITGYRPNDYIFDSTPLDAARDAYNAVADKFGFERSEKGSGAISYLEGGYGRVSDQISGFESYLNDYANPRAGGQPIEITESPTSGFVTPYDPVYSGGEVSNVEAAQANPDVTMVRDQRRQAEQPPVTPRIRVDNHLEANFTLDGRALESKMTDVIERRERDVMDDVTSSVNR</sequence>
<dbReference type="AlphaFoldDB" id="A0A3A1Z0R9"/>
<dbReference type="RefSeq" id="WP_119515174.1">
    <property type="nucleotide sequence ID" value="NZ_NQYH01000001.1"/>
</dbReference>
<name>A0A3A1Z0R9_9BURK</name>